<accession>A0A916JWQ3</accession>
<protein>
    <submittedName>
        <fullName evidence="3">Uncharacterized protein</fullName>
    </submittedName>
</protein>
<dbReference type="RefSeq" id="WP_218090688.1">
    <property type="nucleotide sequence ID" value="NZ_CAJVAS010000002.1"/>
</dbReference>
<evidence type="ECO:0000256" key="1">
    <source>
        <dbReference type="SAM" id="MobiDB-lite"/>
    </source>
</evidence>
<feature type="compositionally biased region" description="Gly residues" evidence="1">
    <location>
        <begin position="48"/>
        <end position="58"/>
    </location>
</feature>
<dbReference type="Proteomes" id="UP000693672">
    <property type="component" value="Unassembled WGS sequence"/>
</dbReference>
<sequence length="160" mass="16645">MNIIEFILNNWFIVVILYVVATTVLKRAKGSGASPQRPGRVPSKGGMPPFGGGGGPSGWPGQPQQGGDRSPSMTQAAPAPAKAAPAVKPQPAATAKPAAAPAYARIDARQARLLPQQEPAAARGEATPTPLAVSPQDALRGVVWAEILGPPRAKRPYRYK</sequence>
<keyword evidence="4" id="KW-1185">Reference proteome</keyword>
<name>A0A916JWQ3_9BACL</name>
<evidence type="ECO:0000313" key="4">
    <source>
        <dbReference type="Proteomes" id="UP000693672"/>
    </source>
</evidence>
<comment type="caution">
    <text evidence="3">The sequence shown here is derived from an EMBL/GenBank/DDBJ whole genome shotgun (WGS) entry which is preliminary data.</text>
</comment>
<feature type="compositionally biased region" description="Low complexity" evidence="1">
    <location>
        <begin position="76"/>
        <end position="104"/>
    </location>
</feature>
<dbReference type="AlphaFoldDB" id="A0A916JWQ3"/>
<reference evidence="3" key="1">
    <citation type="submission" date="2021-06" db="EMBL/GenBank/DDBJ databases">
        <authorList>
            <person name="Criscuolo A."/>
        </authorList>
    </citation>
    <scope>NUCLEOTIDE SEQUENCE</scope>
    <source>
        <strain evidence="3">CIP111600</strain>
    </source>
</reference>
<keyword evidence="2" id="KW-1133">Transmembrane helix</keyword>
<keyword evidence="2" id="KW-0812">Transmembrane</keyword>
<feature type="region of interest" description="Disordered" evidence="1">
    <location>
        <begin position="28"/>
        <end position="138"/>
    </location>
</feature>
<feature type="transmembrane region" description="Helical" evidence="2">
    <location>
        <begin position="6"/>
        <end position="25"/>
    </location>
</feature>
<keyword evidence="2" id="KW-0472">Membrane</keyword>
<organism evidence="3 4">
    <name type="scientific">Paenibacillus solanacearum</name>
    <dbReference type="NCBI Taxonomy" id="2048548"/>
    <lineage>
        <taxon>Bacteria</taxon>
        <taxon>Bacillati</taxon>
        <taxon>Bacillota</taxon>
        <taxon>Bacilli</taxon>
        <taxon>Bacillales</taxon>
        <taxon>Paenibacillaceae</taxon>
        <taxon>Paenibacillus</taxon>
    </lineage>
</organism>
<proteinExistence type="predicted"/>
<evidence type="ECO:0000313" key="3">
    <source>
        <dbReference type="EMBL" id="CAG7606110.1"/>
    </source>
</evidence>
<gene>
    <name evidence="3" type="ORF">PAESOLCIP111_00881</name>
</gene>
<dbReference type="EMBL" id="CAJVAS010000002">
    <property type="protein sequence ID" value="CAG7606110.1"/>
    <property type="molecule type" value="Genomic_DNA"/>
</dbReference>
<evidence type="ECO:0000256" key="2">
    <source>
        <dbReference type="SAM" id="Phobius"/>
    </source>
</evidence>